<accession>A0A1F6FU59</accession>
<feature type="transmembrane region" description="Helical" evidence="1">
    <location>
        <begin position="897"/>
        <end position="920"/>
    </location>
</feature>
<feature type="transmembrane region" description="Helical" evidence="1">
    <location>
        <begin position="926"/>
        <end position="944"/>
    </location>
</feature>
<dbReference type="PRINTS" id="PR00702">
    <property type="entry name" value="ACRIFLAVINRP"/>
</dbReference>
<keyword evidence="1" id="KW-0472">Membrane</keyword>
<dbReference type="Gene3D" id="3.30.70.1430">
    <property type="entry name" value="Multidrug efflux transporter AcrB pore domain"/>
    <property type="match status" value="2"/>
</dbReference>
<feature type="transmembrane region" description="Helical" evidence="1">
    <location>
        <begin position="467"/>
        <end position="493"/>
    </location>
</feature>
<dbReference type="SUPFAM" id="SSF82866">
    <property type="entry name" value="Multidrug efflux transporter AcrB transmembrane domain"/>
    <property type="match status" value="2"/>
</dbReference>
<dbReference type="SUPFAM" id="SSF82714">
    <property type="entry name" value="Multidrug efflux transporter AcrB TolC docking domain, DN and DC subdomains"/>
    <property type="match status" value="2"/>
</dbReference>
<protein>
    <recommendedName>
        <fullName evidence="4">SSD domain-containing protein</fullName>
    </recommendedName>
</protein>
<dbReference type="EMBL" id="MFMT01000001">
    <property type="protein sequence ID" value="OGG89379.1"/>
    <property type="molecule type" value="Genomic_DNA"/>
</dbReference>
<dbReference type="Proteomes" id="UP000179230">
    <property type="component" value="Unassembled WGS sequence"/>
</dbReference>
<keyword evidence="1" id="KW-0812">Transmembrane</keyword>
<evidence type="ECO:0000256" key="1">
    <source>
        <dbReference type="SAM" id="Phobius"/>
    </source>
</evidence>
<dbReference type="Gene3D" id="1.20.1640.10">
    <property type="entry name" value="Multidrug efflux transporter AcrB transmembrane domain"/>
    <property type="match status" value="2"/>
</dbReference>
<evidence type="ECO:0000313" key="2">
    <source>
        <dbReference type="EMBL" id="OGG89379.1"/>
    </source>
</evidence>
<dbReference type="Gene3D" id="3.30.70.1440">
    <property type="entry name" value="Multidrug efflux transporter AcrB pore domain"/>
    <property type="match status" value="1"/>
</dbReference>
<feature type="transmembrane region" description="Helical" evidence="1">
    <location>
        <begin position="999"/>
        <end position="1023"/>
    </location>
</feature>
<dbReference type="InterPro" id="IPR001036">
    <property type="entry name" value="Acrflvin-R"/>
</dbReference>
<feature type="transmembrane region" description="Helical" evidence="1">
    <location>
        <begin position="390"/>
        <end position="414"/>
    </location>
</feature>
<dbReference type="PANTHER" id="PTHR32063:SF24">
    <property type="entry name" value="CATION EFFLUX SYSTEM (ACRB_ACRD_ACRF FAMILY)"/>
    <property type="match status" value="1"/>
</dbReference>
<dbReference type="AlphaFoldDB" id="A0A1F6FU59"/>
<dbReference type="GO" id="GO:0042910">
    <property type="term" value="F:xenobiotic transmembrane transporter activity"/>
    <property type="evidence" value="ECO:0007669"/>
    <property type="project" value="TreeGrafter"/>
</dbReference>
<reference evidence="2 3" key="1">
    <citation type="journal article" date="2016" name="Nat. Commun.">
        <title>Thousands of microbial genomes shed light on interconnected biogeochemical processes in an aquifer system.</title>
        <authorList>
            <person name="Anantharaman K."/>
            <person name="Brown C.T."/>
            <person name="Hug L.A."/>
            <person name="Sharon I."/>
            <person name="Castelle C.J."/>
            <person name="Probst A.J."/>
            <person name="Thomas B.C."/>
            <person name="Singh A."/>
            <person name="Wilkins M.J."/>
            <person name="Karaoz U."/>
            <person name="Brodie E.L."/>
            <person name="Williams K.H."/>
            <person name="Hubbard S.S."/>
            <person name="Banfield J.F."/>
        </authorList>
    </citation>
    <scope>NUCLEOTIDE SEQUENCE [LARGE SCALE GENOMIC DNA]</scope>
</reference>
<gene>
    <name evidence="2" type="ORF">A2592_01380</name>
</gene>
<dbReference type="SUPFAM" id="SSF82693">
    <property type="entry name" value="Multidrug efflux transporter AcrB pore domain, PN1, PN2, PC1 and PC2 subdomains"/>
    <property type="match status" value="3"/>
</dbReference>
<feature type="transmembrane region" description="Helical" evidence="1">
    <location>
        <begin position="339"/>
        <end position="358"/>
    </location>
</feature>
<dbReference type="GO" id="GO:0005886">
    <property type="term" value="C:plasma membrane"/>
    <property type="evidence" value="ECO:0007669"/>
    <property type="project" value="TreeGrafter"/>
</dbReference>
<feature type="transmembrane region" description="Helical" evidence="1">
    <location>
        <begin position="533"/>
        <end position="554"/>
    </location>
</feature>
<sequence length="1037" mass="112450">MHFLWLFFLRKRQFSILLMVVLIALGTYSVFVIPKESAPEVIIPIGIVTTIYPGASSSEIEELITNKLEDAIENVDDLVNLTSTSRDGMSSIIAEFNAKADIDKSIQNLKDAVDRGKSDLPTDANDPVVTEVNFADQPILMLGVSANLSPVAFTELGEKLEDEFSSVSGVSNVIVSGTRTRIVQVIVKNELLRLYNLGINNITTALAQSDASLPVGTISTAGIEYAVRFEGKVSDISDIENLPIGSKSGATVYLRDVATVNYAVDKQSTISRVSVESSPAETSMTLSIYKKSGLDVTTVTDAVFMKLAELQSEDGLLQDSQVLTVFDQGKQVRKDLNKLIKVGFETVFLVVLCLLLTIGWRESLVAALSIPLSFVIAFIGLYLSGNTINFISLFSLILAVGILVDSGIVVTEAIHTRVRKFGDVNKAAIEAIREYAWPLIGGTMTSVAVFAPLFFLSGIVGKFIASIPFTIIFVLSASIFVALGMVPLIAIYLTNNTHSNRFEEMQERYTLKIQLWYREKLITFLKNRFQQNILIWGLALALIISFFLPVSGMLKVIFFPPDNADYVFVELETKQGTPVTQTDLFIRTVEEILYDKDCIESFTSTVGSGSFFTGSTDSGGKFGNITINLRPESTLSSAEIAKELRDLFSEIKDVTISVSEQQSGPPTGAPVFIKFIGEDLDSLLIVSDRAEKILSEIDGARDIVSSTKSNATEFVLTVDKAKASALGVSPTAVGALLRSAVFGINATTISRSGQDIDVVVKLQVDKASTDFSATPEITLEALRNLEVTSFSGTNVPLSSVISESLAPANASINHEDKKRIVSVSAYTEDKVVAGDIVAEFKKHQNELELPNSVAISYGGETEDVNETFTEMFLALIVGLMLMLGILVLSFNSIRYSLYLLLAVPYSLIGVFFGLAVTGLALSFTSLLGVIALSGVIINHAIILLDSLITHKASTTGSTTLIEQVADAAVSRLRPIVLTTITTVVGMIPLSHISGFWSPLAYAIMFGLSFAMILTLVLVPTLFYRAEKKKEVKLNKIS</sequence>
<comment type="caution">
    <text evidence="2">The sequence shown here is derived from an EMBL/GenBank/DDBJ whole genome shotgun (WGS) entry which is preliminary data.</text>
</comment>
<feature type="transmembrane region" description="Helical" evidence="1">
    <location>
        <begin position="871"/>
        <end position="890"/>
    </location>
</feature>
<dbReference type="InterPro" id="IPR027463">
    <property type="entry name" value="AcrB_DN_DC_subdom"/>
</dbReference>
<dbReference type="Gene3D" id="3.30.2090.10">
    <property type="entry name" value="Multidrug efflux transporter AcrB TolC docking domain, DN and DC subdomains"/>
    <property type="match status" value="2"/>
</dbReference>
<dbReference type="PANTHER" id="PTHR32063">
    <property type="match status" value="1"/>
</dbReference>
<feature type="transmembrane region" description="Helical" evidence="1">
    <location>
        <begin position="975"/>
        <end position="993"/>
    </location>
</feature>
<feature type="transmembrane region" description="Helical" evidence="1">
    <location>
        <begin position="365"/>
        <end position="384"/>
    </location>
</feature>
<dbReference type="Gene3D" id="3.30.70.1320">
    <property type="entry name" value="Multidrug efflux transporter AcrB pore domain like"/>
    <property type="match status" value="1"/>
</dbReference>
<dbReference type="Pfam" id="PF00873">
    <property type="entry name" value="ACR_tran"/>
    <property type="match status" value="1"/>
</dbReference>
<organism evidence="2 3">
    <name type="scientific">Candidatus Kaiserbacteria bacterium RIFOXYD1_FULL_42_15</name>
    <dbReference type="NCBI Taxonomy" id="1798532"/>
    <lineage>
        <taxon>Bacteria</taxon>
        <taxon>Candidatus Kaiseribacteriota</taxon>
    </lineage>
</organism>
<evidence type="ECO:0000313" key="3">
    <source>
        <dbReference type="Proteomes" id="UP000179230"/>
    </source>
</evidence>
<evidence type="ECO:0008006" key="4">
    <source>
        <dbReference type="Google" id="ProtNLM"/>
    </source>
</evidence>
<proteinExistence type="predicted"/>
<name>A0A1F6FU59_9BACT</name>
<keyword evidence="1" id="KW-1133">Transmembrane helix</keyword>
<feature type="transmembrane region" description="Helical" evidence="1">
    <location>
        <begin position="435"/>
        <end position="455"/>
    </location>
</feature>